<protein>
    <recommendedName>
        <fullName evidence="2">Glucose-methanol-choline oxidoreductase C-terminal domain-containing protein</fullName>
    </recommendedName>
</protein>
<dbReference type="AlphaFoldDB" id="A0A7G1NQE2"/>
<evidence type="ECO:0000259" key="2">
    <source>
        <dbReference type="Pfam" id="PF05199"/>
    </source>
</evidence>
<dbReference type="Proteomes" id="UP000516373">
    <property type="component" value="Chromosome"/>
</dbReference>
<evidence type="ECO:0000313" key="3">
    <source>
        <dbReference type="EMBL" id="BCL25059.1"/>
    </source>
</evidence>
<sequence>MLHRPVVDSRLRVPGVNGLRVVDASVLPTVVRGNTNAPTIMIPEKGADMIRGL</sequence>
<proteinExistence type="inferred from homology"/>
<comment type="similarity">
    <text evidence="1">Belongs to the GMC oxidoreductase family.</text>
</comment>
<dbReference type="PANTHER" id="PTHR11552:SF147">
    <property type="entry name" value="CHOLINE DEHYDROGENASE, MITOCHONDRIAL"/>
    <property type="match status" value="1"/>
</dbReference>
<name>A0A7G1NQE2_9ACTN</name>
<organism evidence="3 4">
    <name type="scientific">Streptomyces tuirus</name>
    <dbReference type="NCBI Taxonomy" id="68278"/>
    <lineage>
        <taxon>Bacteria</taxon>
        <taxon>Bacillati</taxon>
        <taxon>Actinomycetota</taxon>
        <taxon>Actinomycetes</taxon>
        <taxon>Kitasatosporales</taxon>
        <taxon>Streptomycetaceae</taxon>
        <taxon>Streptomyces</taxon>
    </lineage>
</organism>
<reference evidence="3 4" key="1">
    <citation type="journal article" date="2014" name="Int. J. Syst. Evol. Microbiol.">
        <title>Complete genome sequence of Corynebacterium casei LMG S-19264T (=DSM 44701T), isolated from a smear-ripened cheese.</title>
        <authorList>
            <consortium name="US DOE Joint Genome Institute (JGI-PGF)"/>
            <person name="Walter F."/>
            <person name="Albersmeier A."/>
            <person name="Kalinowski J."/>
            <person name="Ruckert C."/>
        </authorList>
    </citation>
    <scope>NUCLEOTIDE SEQUENCE [LARGE SCALE GENOMIC DNA]</scope>
    <source>
        <strain evidence="3 4">JCM 4255</strain>
    </source>
</reference>
<dbReference type="GO" id="GO:0016614">
    <property type="term" value="F:oxidoreductase activity, acting on CH-OH group of donors"/>
    <property type="evidence" value="ECO:0007669"/>
    <property type="project" value="InterPro"/>
</dbReference>
<gene>
    <name evidence="3" type="ORF">GCM10017668_69020</name>
</gene>
<dbReference type="Pfam" id="PF05199">
    <property type="entry name" value="GMC_oxred_C"/>
    <property type="match status" value="1"/>
</dbReference>
<dbReference type="PANTHER" id="PTHR11552">
    <property type="entry name" value="GLUCOSE-METHANOL-CHOLINE GMC OXIDOREDUCTASE"/>
    <property type="match status" value="1"/>
</dbReference>
<dbReference type="KEGG" id="stui:GCM10017668_69020"/>
<dbReference type="GO" id="GO:0050660">
    <property type="term" value="F:flavin adenine dinucleotide binding"/>
    <property type="evidence" value="ECO:0007669"/>
    <property type="project" value="InterPro"/>
</dbReference>
<feature type="domain" description="Glucose-methanol-choline oxidoreductase C-terminal" evidence="2">
    <location>
        <begin position="5"/>
        <end position="42"/>
    </location>
</feature>
<dbReference type="EMBL" id="AP023439">
    <property type="protein sequence ID" value="BCL25059.1"/>
    <property type="molecule type" value="Genomic_DNA"/>
</dbReference>
<dbReference type="InterPro" id="IPR036188">
    <property type="entry name" value="FAD/NAD-bd_sf"/>
</dbReference>
<dbReference type="SUPFAM" id="SSF51905">
    <property type="entry name" value="FAD/NAD(P)-binding domain"/>
    <property type="match status" value="1"/>
</dbReference>
<dbReference type="Gene3D" id="3.50.50.60">
    <property type="entry name" value="FAD/NAD(P)-binding domain"/>
    <property type="match status" value="1"/>
</dbReference>
<evidence type="ECO:0000256" key="1">
    <source>
        <dbReference type="ARBA" id="ARBA00010790"/>
    </source>
</evidence>
<dbReference type="InterPro" id="IPR012132">
    <property type="entry name" value="GMC_OxRdtase"/>
</dbReference>
<accession>A0A7G1NQE2</accession>
<dbReference type="InterPro" id="IPR007867">
    <property type="entry name" value="GMC_OxRtase_C"/>
</dbReference>
<evidence type="ECO:0000313" key="4">
    <source>
        <dbReference type="Proteomes" id="UP000516373"/>
    </source>
</evidence>